<feature type="compositionally biased region" description="Low complexity" evidence="1">
    <location>
        <begin position="28"/>
        <end position="40"/>
    </location>
</feature>
<feature type="compositionally biased region" description="Basic and acidic residues" evidence="1">
    <location>
        <begin position="44"/>
        <end position="71"/>
    </location>
</feature>
<dbReference type="Proteomes" id="UP000178092">
    <property type="component" value="Unassembled WGS sequence"/>
</dbReference>
<sequence>MAPENPFKEGPLEEGLTPKVEGDNFVMGGSSLGPSHSNSSFARVEFRPGETTETAHRREEEEKKKEEKKVRDAIEKDPGYLFEDILRAINPYSETFRIQPDGKLDIIERVDGKPVYFTEAATPDELYQICGKIQAKHPEYSFSFEIDPAGQWLKYTVSKIEKHN</sequence>
<comment type="caution">
    <text evidence="2">The sequence shown here is derived from an EMBL/GenBank/DDBJ whole genome shotgun (WGS) entry which is preliminary data.</text>
</comment>
<accession>A0A1G2R3Y9</accession>
<feature type="compositionally biased region" description="Basic and acidic residues" evidence="1">
    <location>
        <begin position="1"/>
        <end position="11"/>
    </location>
</feature>
<evidence type="ECO:0000256" key="1">
    <source>
        <dbReference type="SAM" id="MobiDB-lite"/>
    </source>
</evidence>
<name>A0A1G2R3Y9_9BACT</name>
<feature type="region of interest" description="Disordered" evidence="1">
    <location>
        <begin position="1"/>
        <end position="71"/>
    </location>
</feature>
<proteinExistence type="predicted"/>
<reference evidence="2 3" key="1">
    <citation type="journal article" date="2016" name="Nat. Commun.">
        <title>Thousands of microbial genomes shed light on interconnected biogeochemical processes in an aquifer system.</title>
        <authorList>
            <person name="Anantharaman K."/>
            <person name="Brown C.T."/>
            <person name="Hug L.A."/>
            <person name="Sharon I."/>
            <person name="Castelle C.J."/>
            <person name="Probst A.J."/>
            <person name="Thomas B.C."/>
            <person name="Singh A."/>
            <person name="Wilkins M.J."/>
            <person name="Karaoz U."/>
            <person name="Brodie E.L."/>
            <person name="Williams K.H."/>
            <person name="Hubbard S.S."/>
            <person name="Banfield J.F."/>
        </authorList>
    </citation>
    <scope>NUCLEOTIDE SEQUENCE [LARGE SCALE GENOMIC DNA]</scope>
</reference>
<dbReference type="EMBL" id="MHTV01000008">
    <property type="protein sequence ID" value="OHA67536.1"/>
    <property type="molecule type" value="Genomic_DNA"/>
</dbReference>
<protein>
    <submittedName>
        <fullName evidence="2">Uncharacterized protein</fullName>
    </submittedName>
</protein>
<organism evidence="2 3">
    <name type="scientific">Candidatus Wildermuthbacteria bacterium RIFCSPHIGHO2_02_FULL_45_25</name>
    <dbReference type="NCBI Taxonomy" id="1802450"/>
    <lineage>
        <taxon>Bacteria</taxon>
        <taxon>Candidatus Wildermuthiibacteriota</taxon>
    </lineage>
</organism>
<dbReference type="AlphaFoldDB" id="A0A1G2R3Y9"/>
<evidence type="ECO:0000313" key="3">
    <source>
        <dbReference type="Proteomes" id="UP000178092"/>
    </source>
</evidence>
<evidence type="ECO:0000313" key="2">
    <source>
        <dbReference type="EMBL" id="OHA67536.1"/>
    </source>
</evidence>
<gene>
    <name evidence="2" type="ORF">A3C04_03775</name>
</gene>